<dbReference type="SUPFAM" id="SSF53613">
    <property type="entry name" value="Ribokinase-like"/>
    <property type="match status" value="1"/>
</dbReference>
<dbReference type="InterPro" id="IPR000631">
    <property type="entry name" value="CARKD"/>
</dbReference>
<gene>
    <name evidence="18" type="primary">nnrE</name>
    <name evidence="17" type="synonym">nnrD</name>
    <name evidence="22" type="ORF">DP130_08970</name>
</gene>
<feature type="binding site" evidence="17">
    <location>
        <position position="264"/>
    </location>
    <ligand>
        <name>(6S)-NADPHX</name>
        <dbReference type="ChEBI" id="CHEBI:64076"/>
    </ligand>
</feature>
<feature type="binding site" evidence="18">
    <location>
        <position position="162"/>
    </location>
    <ligand>
        <name>(6S)-NADPHX</name>
        <dbReference type="ChEBI" id="CHEBI:64076"/>
    </ligand>
</feature>
<feature type="binding site" evidence="17">
    <location>
        <begin position="413"/>
        <end position="417"/>
    </location>
    <ligand>
        <name>AMP</name>
        <dbReference type="ChEBI" id="CHEBI:456215"/>
    </ligand>
</feature>
<evidence type="ECO:0000256" key="1">
    <source>
        <dbReference type="ARBA" id="ARBA00000013"/>
    </source>
</evidence>
<feature type="binding site" evidence="17">
    <location>
        <position position="325"/>
    </location>
    <ligand>
        <name>(6S)-NADPHX</name>
        <dbReference type="ChEBI" id="CHEBI:64076"/>
    </ligand>
</feature>
<comment type="similarity">
    <text evidence="17">Belongs to the NnrD/CARKD family.</text>
</comment>
<feature type="domain" description="YjeF C-terminal" evidence="20">
    <location>
        <begin position="229"/>
        <end position="499"/>
    </location>
</feature>
<proteinExistence type="inferred from homology"/>
<feature type="binding site" evidence="17">
    <location>
        <position position="442"/>
    </location>
    <ligand>
        <name>(6S)-NADPHX</name>
        <dbReference type="ChEBI" id="CHEBI:64076"/>
    </ligand>
</feature>
<evidence type="ECO:0000256" key="10">
    <source>
        <dbReference type="ARBA" id="ARBA00023027"/>
    </source>
</evidence>
<evidence type="ECO:0000256" key="13">
    <source>
        <dbReference type="ARBA" id="ARBA00023268"/>
    </source>
</evidence>
<dbReference type="InterPro" id="IPR017953">
    <property type="entry name" value="Carbohydrate_kinase_pred_CS"/>
</dbReference>
<evidence type="ECO:0000256" key="4">
    <source>
        <dbReference type="ARBA" id="ARBA00009524"/>
    </source>
</evidence>
<comment type="function">
    <text evidence="14 19">Bifunctional enzyme that catalyzes the epimerization of the S- and R-forms of NAD(P)HX and the dehydration of the S-form of NAD(P)HX at the expense of ADP, which is converted to AMP. This allows the repair of both epimers of NAD(P)HX, a damaged form of NAD(P)H that is a result of enzymatic or heat-dependent hydration.</text>
</comment>
<comment type="cofactor">
    <cofactor evidence="18 19">
        <name>K(+)</name>
        <dbReference type="ChEBI" id="CHEBI:29103"/>
    </cofactor>
    <text evidence="18 19">Binds 1 potassium ion per subunit.</text>
</comment>
<comment type="function">
    <text evidence="17">Catalyzes the dehydration of the S-form of NAD(P)HX at the expense of ADP, which is converted to AMP. Together with NAD(P)HX epimerase, which catalyzes the epimerization of the S- and R-forms, the enzyme allows the repair of both epimers of NAD(P)HX, a damaged form of NAD(P)H that is a result of enzymatic or heat-dependent hydration.</text>
</comment>
<dbReference type="PROSITE" id="PS01050">
    <property type="entry name" value="YJEF_C_2"/>
    <property type="match status" value="1"/>
</dbReference>
<keyword evidence="8 17" id="KW-0521">NADP</keyword>
<comment type="similarity">
    <text evidence="18">Belongs to the NnrE/AIBP family.</text>
</comment>
<feature type="binding site" evidence="18">
    <location>
        <begin position="133"/>
        <end position="139"/>
    </location>
    <ligand>
        <name>(6S)-NADPHX</name>
        <dbReference type="ChEBI" id="CHEBI:64076"/>
    </ligand>
</feature>
<evidence type="ECO:0000256" key="3">
    <source>
        <dbReference type="ARBA" id="ARBA00006001"/>
    </source>
</evidence>
<evidence type="ECO:0000313" key="22">
    <source>
        <dbReference type="EMBL" id="RXI48213.1"/>
    </source>
</evidence>
<dbReference type="HAMAP" id="MF_01966">
    <property type="entry name" value="NADHX_epimerase"/>
    <property type="match status" value="1"/>
</dbReference>
<feature type="binding site" evidence="18">
    <location>
        <position position="129"/>
    </location>
    <ligand>
        <name>K(+)</name>
        <dbReference type="ChEBI" id="CHEBI:29103"/>
    </ligand>
</feature>
<dbReference type="Pfam" id="PF01256">
    <property type="entry name" value="Carb_kinase"/>
    <property type="match status" value="1"/>
</dbReference>
<dbReference type="EC" id="5.1.99.6" evidence="19"/>
<dbReference type="GO" id="GO:0052855">
    <property type="term" value="F:ADP-dependent NAD(P)H-hydrate dehydratase activity"/>
    <property type="evidence" value="ECO:0007669"/>
    <property type="project" value="UniProtKB-UniRule"/>
</dbReference>
<dbReference type="GO" id="GO:0052856">
    <property type="term" value="F:NAD(P)HX epimerase activity"/>
    <property type="evidence" value="ECO:0007669"/>
    <property type="project" value="UniProtKB-UniRule"/>
</dbReference>
<comment type="catalytic activity">
    <reaction evidence="16 17 19">
        <text>(6S)-NADPHX + ADP = AMP + phosphate + NADPH + H(+)</text>
        <dbReference type="Rhea" id="RHEA:32235"/>
        <dbReference type="ChEBI" id="CHEBI:15378"/>
        <dbReference type="ChEBI" id="CHEBI:43474"/>
        <dbReference type="ChEBI" id="CHEBI:57783"/>
        <dbReference type="ChEBI" id="CHEBI:64076"/>
        <dbReference type="ChEBI" id="CHEBI:456215"/>
        <dbReference type="ChEBI" id="CHEBI:456216"/>
        <dbReference type="EC" id="4.2.1.136"/>
    </reaction>
</comment>
<dbReference type="Proteomes" id="UP000290921">
    <property type="component" value="Unassembled WGS sequence"/>
</dbReference>
<dbReference type="RefSeq" id="WP_129030534.1">
    <property type="nucleotide sequence ID" value="NZ_QMAP01000007.1"/>
</dbReference>
<evidence type="ECO:0000256" key="6">
    <source>
        <dbReference type="ARBA" id="ARBA00022741"/>
    </source>
</evidence>
<dbReference type="PROSITE" id="PS51383">
    <property type="entry name" value="YJEF_C_3"/>
    <property type="match status" value="1"/>
</dbReference>
<dbReference type="PIRSF" id="PIRSF017184">
    <property type="entry name" value="Nnr"/>
    <property type="match status" value="1"/>
</dbReference>
<evidence type="ECO:0000313" key="23">
    <source>
        <dbReference type="Proteomes" id="UP000290921"/>
    </source>
</evidence>
<comment type="subunit">
    <text evidence="17">Homotetramer.</text>
</comment>
<dbReference type="PROSITE" id="PS51385">
    <property type="entry name" value="YJEF_N"/>
    <property type="match status" value="1"/>
</dbReference>
<name>A0A4Q0VCK2_CLOTA</name>
<comment type="similarity">
    <text evidence="3 19">In the N-terminal section; belongs to the NnrE/AIBP family.</text>
</comment>
<keyword evidence="13" id="KW-0511">Multifunctional enzyme</keyword>
<evidence type="ECO:0000256" key="2">
    <source>
        <dbReference type="ARBA" id="ARBA00000909"/>
    </source>
</evidence>
<sequence length="502" mass="55155">MHMIIGDSFTTKEIDEYCINNLSVPGIVLMENAAIKILKHLDLHKNQCFLIIGGRGNNGGDAFALGRHLLAHGEKVEIFLIGGEKGMSEDCSINYNILKNLDVNINLIDNIKDIEDLRNSIKKSNIVVDGIFGTGLTRKVEGIYDDVISVINENSDYTVSIDVPSGLNCNTGEILGNCIIAQKTISLMTYKKGFLNYTTENYTGEIIVENIGVPYNSIKNICKNEFILGEEFVRKNLKIRSKYGHKGNYGRTLIVAGNEGFTGAAYLATEGAVKSGAGLVTLSTHEKIKDILSYKLNEAMIASVENKDEFYRLLINSDSIAIGPGLRNNDDTFELVKEVINKSNCPIVIDADGINCLKNHLYLMKDKKNSIILTPHPGEMSRLTGLSIKEINERRIDIAKDFARKNEVIILLKGYNTVITDGDKTFINSTGNSAMASGGMGDTLTGIIASFLAQGYNPLEAASMGAFLHGYCGDKLSKNMYSINAREVLNIFPCIMKKFQSN</sequence>
<comment type="catalytic activity">
    <reaction evidence="15 17 19">
        <text>(6S)-NADHX + ADP = AMP + phosphate + NADH + H(+)</text>
        <dbReference type="Rhea" id="RHEA:32223"/>
        <dbReference type="ChEBI" id="CHEBI:15378"/>
        <dbReference type="ChEBI" id="CHEBI:43474"/>
        <dbReference type="ChEBI" id="CHEBI:57945"/>
        <dbReference type="ChEBI" id="CHEBI:64074"/>
        <dbReference type="ChEBI" id="CHEBI:456215"/>
        <dbReference type="ChEBI" id="CHEBI:456216"/>
        <dbReference type="EC" id="4.2.1.136"/>
    </reaction>
</comment>
<dbReference type="GO" id="GO:0046496">
    <property type="term" value="P:nicotinamide nucleotide metabolic process"/>
    <property type="evidence" value="ECO:0007669"/>
    <property type="project" value="UniProtKB-UniRule"/>
</dbReference>
<feature type="binding site" evidence="18">
    <location>
        <position position="165"/>
    </location>
    <ligand>
        <name>K(+)</name>
        <dbReference type="ChEBI" id="CHEBI:29103"/>
    </ligand>
</feature>
<evidence type="ECO:0000256" key="16">
    <source>
        <dbReference type="ARBA" id="ARBA00049209"/>
    </source>
</evidence>
<keyword evidence="10 17" id="KW-0520">NAD</keyword>
<dbReference type="NCBIfam" id="TIGR00196">
    <property type="entry name" value="yjeF_cterm"/>
    <property type="match status" value="1"/>
</dbReference>
<evidence type="ECO:0000256" key="8">
    <source>
        <dbReference type="ARBA" id="ARBA00022857"/>
    </source>
</evidence>
<organism evidence="22 23">
    <name type="scientific">Clostridium tetani</name>
    <dbReference type="NCBI Taxonomy" id="1513"/>
    <lineage>
        <taxon>Bacteria</taxon>
        <taxon>Bacillati</taxon>
        <taxon>Bacillota</taxon>
        <taxon>Clostridia</taxon>
        <taxon>Eubacteriales</taxon>
        <taxon>Clostridiaceae</taxon>
        <taxon>Clostridium</taxon>
    </lineage>
</organism>
<feature type="binding site" evidence="18">
    <location>
        <begin position="57"/>
        <end position="61"/>
    </location>
    <ligand>
        <name>(6S)-NADPHX</name>
        <dbReference type="ChEBI" id="CHEBI:64076"/>
    </ligand>
</feature>
<comment type="cofactor">
    <cofactor evidence="17">
        <name>Mg(2+)</name>
        <dbReference type="ChEBI" id="CHEBI:18420"/>
    </cofactor>
</comment>
<accession>A0A4Q0VCK2</accession>
<dbReference type="EC" id="4.2.1.136" evidence="19"/>
<dbReference type="GO" id="GO:0005524">
    <property type="term" value="F:ATP binding"/>
    <property type="evidence" value="ECO:0007669"/>
    <property type="project" value="UniProtKB-UniRule"/>
</dbReference>
<reference evidence="22 23" key="1">
    <citation type="submission" date="2018-06" db="EMBL/GenBank/DDBJ databases">
        <title>Genome conservation of Clostridium tetani.</title>
        <authorList>
            <person name="Bruggemann H."/>
            <person name="Popoff M.R."/>
        </authorList>
    </citation>
    <scope>NUCLEOTIDE SEQUENCE [LARGE SCALE GENOMIC DNA]</scope>
    <source>
        <strain evidence="22 23">2017.061</strain>
    </source>
</reference>
<dbReference type="CDD" id="cd01171">
    <property type="entry name" value="YXKO-related"/>
    <property type="match status" value="1"/>
</dbReference>
<dbReference type="AlphaFoldDB" id="A0A4Q0VCK2"/>
<dbReference type="InterPro" id="IPR004443">
    <property type="entry name" value="YjeF_N_dom"/>
</dbReference>
<dbReference type="NCBIfam" id="TIGR00197">
    <property type="entry name" value="yjeF_nterm"/>
    <property type="match status" value="1"/>
</dbReference>
<feature type="binding site" evidence="17">
    <location>
        <position position="376"/>
    </location>
    <ligand>
        <name>(6S)-NADPHX</name>
        <dbReference type="ChEBI" id="CHEBI:64076"/>
    </ligand>
</feature>
<dbReference type="SUPFAM" id="SSF64153">
    <property type="entry name" value="YjeF N-terminal domain-like"/>
    <property type="match status" value="1"/>
</dbReference>
<keyword evidence="6 17" id="KW-0547">Nucleotide-binding</keyword>
<protein>
    <recommendedName>
        <fullName evidence="19">Bifunctional NAD(P)H-hydrate repair enzyme</fullName>
    </recommendedName>
    <alternativeName>
        <fullName evidence="19">Nicotinamide nucleotide repair protein</fullName>
    </alternativeName>
    <domain>
        <recommendedName>
            <fullName evidence="19">ADP-dependent (S)-NAD(P)H-hydrate dehydratase</fullName>
            <ecNumber evidence="19">4.2.1.136</ecNumber>
        </recommendedName>
        <alternativeName>
            <fullName evidence="19">ADP-dependent NAD(P)HX dehydratase</fullName>
        </alternativeName>
    </domain>
    <domain>
        <recommendedName>
            <fullName evidence="19">NAD(P)H-hydrate epimerase</fullName>
            <ecNumber evidence="19">5.1.99.6</ecNumber>
        </recommendedName>
    </domain>
</protein>
<dbReference type="GO" id="GO:0046872">
    <property type="term" value="F:metal ion binding"/>
    <property type="evidence" value="ECO:0007669"/>
    <property type="project" value="UniProtKB-UniRule"/>
</dbReference>
<evidence type="ECO:0000256" key="17">
    <source>
        <dbReference type="HAMAP-Rule" id="MF_01965"/>
    </source>
</evidence>
<evidence type="ECO:0000256" key="11">
    <source>
        <dbReference type="ARBA" id="ARBA00023235"/>
    </source>
</evidence>
<evidence type="ECO:0000259" key="21">
    <source>
        <dbReference type="PROSITE" id="PS51385"/>
    </source>
</evidence>
<dbReference type="Gene3D" id="3.40.1190.20">
    <property type="match status" value="1"/>
</dbReference>
<evidence type="ECO:0000259" key="20">
    <source>
        <dbReference type="PROSITE" id="PS51383"/>
    </source>
</evidence>
<comment type="caution">
    <text evidence="22">The sequence shown here is derived from an EMBL/GenBank/DDBJ whole genome shotgun (WGS) entry which is preliminary data.</text>
</comment>
<feature type="binding site" evidence="18">
    <location>
        <position position="144"/>
    </location>
    <ligand>
        <name>(6S)-NADPHX</name>
        <dbReference type="ChEBI" id="CHEBI:64076"/>
    </ligand>
</feature>
<dbReference type="GO" id="GO:0110051">
    <property type="term" value="P:metabolite repair"/>
    <property type="evidence" value="ECO:0007669"/>
    <property type="project" value="TreeGrafter"/>
</dbReference>
<feature type="domain" description="YjeF N-terminal" evidence="21">
    <location>
        <begin position="11"/>
        <end position="219"/>
    </location>
</feature>
<dbReference type="InterPro" id="IPR029056">
    <property type="entry name" value="Ribokinase-like"/>
</dbReference>
<dbReference type="InterPro" id="IPR030677">
    <property type="entry name" value="Nnr"/>
</dbReference>
<keyword evidence="12 17" id="KW-0456">Lyase</keyword>
<keyword evidence="11 18" id="KW-0413">Isomerase</keyword>
<evidence type="ECO:0000256" key="18">
    <source>
        <dbReference type="HAMAP-Rule" id="MF_01966"/>
    </source>
</evidence>
<keyword evidence="7 17" id="KW-0067">ATP-binding</keyword>
<evidence type="ECO:0000256" key="19">
    <source>
        <dbReference type="PIRNR" id="PIRNR017184"/>
    </source>
</evidence>
<comment type="similarity">
    <text evidence="4 19">In the C-terminal section; belongs to the NnrD/CARKD family.</text>
</comment>
<dbReference type="Pfam" id="PF03853">
    <property type="entry name" value="YjeF_N"/>
    <property type="match status" value="1"/>
</dbReference>
<dbReference type="EMBL" id="QMAP01000007">
    <property type="protein sequence ID" value="RXI48213.1"/>
    <property type="molecule type" value="Genomic_DNA"/>
</dbReference>
<evidence type="ECO:0000256" key="7">
    <source>
        <dbReference type="ARBA" id="ARBA00022840"/>
    </source>
</evidence>
<dbReference type="HAMAP" id="MF_01965">
    <property type="entry name" value="NADHX_dehydratase"/>
    <property type="match status" value="1"/>
</dbReference>
<feature type="binding site" evidence="18">
    <location>
        <position position="58"/>
    </location>
    <ligand>
        <name>K(+)</name>
        <dbReference type="ChEBI" id="CHEBI:29103"/>
    </ligand>
</feature>
<dbReference type="InterPro" id="IPR036652">
    <property type="entry name" value="YjeF_N_dom_sf"/>
</dbReference>
<dbReference type="Gene3D" id="3.40.50.10260">
    <property type="entry name" value="YjeF N-terminal domain"/>
    <property type="match status" value="1"/>
</dbReference>
<comment type="catalytic activity">
    <reaction evidence="2 18 19">
        <text>(6R)-NADPHX = (6S)-NADPHX</text>
        <dbReference type="Rhea" id="RHEA:32227"/>
        <dbReference type="ChEBI" id="CHEBI:64076"/>
        <dbReference type="ChEBI" id="CHEBI:64077"/>
        <dbReference type="EC" id="5.1.99.6"/>
    </reaction>
</comment>
<evidence type="ECO:0000256" key="5">
    <source>
        <dbReference type="ARBA" id="ARBA00022723"/>
    </source>
</evidence>
<dbReference type="PANTHER" id="PTHR12592">
    <property type="entry name" value="ATP-DEPENDENT (S)-NAD(P)H-HYDRATE DEHYDRATASE FAMILY MEMBER"/>
    <property type="match status" value="1"/>
</dbReference>
<evidence type="ECO:0000256" key="14">
    <source>
        <dbReference type="ARBA" id="ARBA00025153"/>
    </source>
</evidence>
<feature type="binding site" evidence="17">
    <location>
        <position position="441"/>
    </location>
    <ligand>
        <name>AMP</name>
        <dbReference type="ChEBI" id="CHEBI:456215"/>
    </ligand>
</feature>
<keyword evidence="9 18" id="KW-0630">Potassium</keyword>
<evidence type="ECO:0000256" key="12">
    <source>
        <dbReference type="ARBA" id="ARBA00023239"/>
    </source>
</evidence>
<dbReference type="PANTHER" id="PTHR12592:SF0">
    <property type="entry name" value="ATP-DEPENDENT (S)-NAD(P)H-HYDRATE DEHYDRATASE"/>
    <property type="match status" value="1"/>
</dbReference>
<comment type="catalytic activity">
    <reaction evidence="1 18 19">
        <text>(6R)-NADHX = (6S)-NADHX</text>
        <dbReference type="Rhea" id="RHEA:32215"/>
        <dbReference type="ChEBI" id="CHEBI:64074"/>
        <dbReference type="ChEBI" id="CHEBI:64075"/>
        <dbReference type="EC" id="5.1.99.6"/>
    </reaction>
</comment>
<evidence type="ECO:0000256" key="15">
    <source>
        <dbReference type="ARBA" id="ARBA00048238"/>
    </source>
</evidence>
<comment type="function">
    <text evidence="18">Catalyzes the epimerization of the S- and R-forms of NAD(P)HX, a damaged form of NAD(P)H that is a result of enzymatic or heat-dependent hydration. This is a prerequisite for the S-specific NAD(P)H-hydrate dehydratase to allow the repair of both epimers of NAD(P)HX.</text>
</comment>
<evidence type="ECO:0000256" key="9">
    <source>
        <dbReference type="ARBA" id="ARBA00022958"/>
    </source>
</evidence>
<keyword evidence="5 18" id="KW-0479">Metal-binding</keyword>